<comment type="subcellular location">
    <subcellularLocation>
        <location evidence="1">Cell membrane</location>
        <topology evidence="1">Multi-pass membrane protein</topology>
    </subcellularLocation>
</comment>
<dbReference type="GO" id="GO:0005886">
    <property type="term" value="C:plasma membrane"/>
    <property type="evidence" value="ECO:0007669"/>
    <property type="project" value="UniProtKB-SubCell"/>
</dbReference>
<dbReference type="Gene3D" id="3.40.50.300">
    <property type="entry name" value="P-loop containing nucleotide triphosphate hydrolases"/>
    <property type="match status" value="1"/>
</dbReference>
<dbReference type="GO" id="GO:0016887">
    <property type="term" value="F:ATP hydrolysis activity"/>
    <property type="evidence" value="ECO:0007669"/>
    <property type="project" value="InterPro"/>
</dbReference>
<evidence type="ECO:0000256" key="6">
    <source>
        <dbReference type="ARBA" id="ARBA00022840"/>
    </source>
</evidence>
<evidence type="ECO:0000256" key="3">
    <source>
        <dbReference type="ARBA" id="ARBA00022475"/>
    </source>
</evidence>
<keyword evidence="8 9" id="KW-0472">Membrane</keyword>
<keyword evidence="6 12" id="KW-0067">ATP-binding</keyword>
<dbReference type="InterPro" id="IPR027417">
    <property type="entry name" value="P-loop_NTPase"/>
</dbReference>
<proteinExistence type="predicted"/>
<dbReference type="PANTHER" id="PTHR43394">
    <property type="entry name" value="ATP-DEPENDENT PERMEASE MDL1, MITOCHONDRIAL"/>
    <property type="match status" value="1"/>
</dbReference>
<feature type="transmembrane region" description="Helical" evidence="9">
    <location>
        <begin position="56"/>
        <end position="80"/>
    </location>
</feature>
<dbReference type="Pfam" id="PF00005">
    <property type="entry name" value="ABC_tran"/>
    <property type="match status" value="1"/>
</dbReference>
<organism evidence="12 13">
    <name type="scientific">Candidatus Eisenbergiella pullistercoris</name>
    <dbReference type="NCBI Taxonomy" id="2838555"/>
    <lineage>
        <taxon>Bacteria</taxon>
        <taxon>Bacillati</taxon>
        <taxon>Bacillota</taxon>
        <taxon>Clostridia</taxon>
        <taxon>Lachnospirales</taxon>
        <taxon>Lachnospiraceae</taxon>
        <taxon>Eisenbergiella</taxon>
    </lineage>
</organism>
<dbReference type="InterPro" id="IPR003593">
    <property type="entry name" value="AAA+_ATPase"/>
</dbReference>
<feature type="transmembrane region" description="Helical" evidence="9">
    <location>
        <begin position="157"/>
        <end position="177"/>
    </location>
</feature>
<keyword evidence="4 9" id="KW-0812">Transmembrane</keyword>
<dbReference type="InterPro" id="IPR036640">
    <property type="entry name" value="ABC1_TM_sf"/>
</dbReference>
<feature type="domain" description="ABC transporter" evidence="10">
    <location>
        <begin position="331"/>
        <end position="567"/>
    </location>
</feature>
<feature type="transmembrane region" description="Helical" evidence="9">
    <location>
        <begin position="245"/>
        <end position="263"/>
    </location>
</feature>
<dbReference type="InterPro" id="IPR003439">
    <property type="entry name" value="ABC_transporter-like_ATP-bd"/>
</dbReference>
<dbReference type="SMART" id="SM00382">
    <property type="entry name" value="AAA"/>
    <property type="match status" value="1"/>
</dbReference>
<evidence type="ECO:0000256" key="8">
    <source>
        <dbReference type="ARBA" id="ARBA00023136"/>
    </source>
</evidence>
<dbReference type="InterPro" id="IPR017871">
    <property type="entry name" value="ABC_transporter-like_CS"/>
</dbReference>
<comment type="caution">
    <text evidence="12">The sequence shown here is derived from an EMBL/GenBank/DDBJ whole genome shotgun (WGS) entry which is preliminary data.</text>
</comment>
<dbReference type="EMBL" id="DXDD01000102">
    <property type="protein sequence ID" value="HIY60644.1"/>
    <property type="molecule type" value="Genomic_DNA"/>
</dbReference>
<dbReference type="GO" id="GO:0005524">
    <property type="term" value="F:ATP binding"/>
    <property type="evidence" value="ECO:0007669"/>
    <property type="project" value="UniProtKB-KW"/>
</dbReference>
<dbReference type="Gene3D" id="1.20.1560.10">
    <property type="entry name" value="ABC transporter type 1, transmembrane domain"/>
    <property type="match status" value="1"/>
</dbReference>
<dbReference type="GO" id="GO:0015421">
    <property type="term" value="F:ABC-type oligopeptide transporter activity"/>
    <property type="evidence" value="ECO:0007669"/>
    <property type="project" value="TreeGrafter"/>
</dbReference>
<keyword evidence="5" id="KW-0547">Nucleotide-binding</keyword>
<dbReference type="FunFam" id="3.40.50.300:FF:000221">
    <property type="entry name" value="Multidrug ABC transporter ATP-binding protein"/>
    <property type="match status" value="1"/>
</dbReference>
<dbReference type="SUPFAM" id="SSF52540">
    <property type="entry name" value="P-loop containing nucleoside triphosphate hydrolases"/>
    <property type="match status" value="1"/>
</dbReference>
<dbReference type="PROSITE" id="PS50893">
    <property type="entry name" value="ABC_TRANSPORTER_2"/>
    <property type="match status" value="1"/>
</dbReference>
<dbReference type="PROSITE" id="PS00211">
    <property type="entry name" value="ABC_TRANSPORTER_1"/>
    <property type="match status" value="1"/>
</dbReference>
<sequence>MKRLLSYAKPYRAATILAVVCIVTEAFLELIIPMIMADMVDIGVANGDKSYIFRKGLQMAGCAVAAMLLGTGSARFAAVCGQGIGAQIRKEEYRKLQQFSFSNTDRFRTSSLVTRLTGDVTNIQNSIANGLRPACRAPVMMLTAITVSFQINSELAVVFLIAAPVLGILLFLIVSHVRPLYGRMQKAMDLVNRIIQENLTAIRVVKSYVRGDHEMEKFGEVNTELLTTSEKAFRVASLNMPAMQFVMYATILCILWFGGSLIQVGEMQVGELTGFLSYVLQVLNSLMMISNVFMMFTRSLTSWRRIEEVMQEEPDITEEEAKDIRVEKGDIVFDHVFFKYSKNAQEYVLSDISLHIEAGQTVGIIGQTGSAKSTLVQLIPRLYDATEGEVRIDGHRVQEYPLKPLRDSIAMVLQKNTLFSGTVIDNLRWGKEDATKEEIGEACRIACVDEFIDRLENGYETDLGQGGVNVSGGQKQRLCIARAILKKPKVLILDDSTSAVDTATEGKIREGLAKSLPGSTKIIIAQRITSVMHADQIIILDDGRVHAVGTHEELLKNDSVYQEIYYSQQEGAGL</sequence>
<evidence type="ECO:0000256" key="2">
    <source>
        <dbReference type="ARBA" id="ARBA00022448"/>
    </source>
</evidence>
<gene>
    <name evidence="12" type="ORF">H9831_08215</name>
</gene>
<evidence type="ECO:0000313" key="12">
    <source>
        <dbReference type="EMBL" id="HIY60644.1"/>
    </source>
</evidence>
<evidence type="ECO:0000259" key="10">
    <source>
        <dbReference type="PROSITE" id="PS50893"/>
    </source>
</evidence>
<dbReference type="AlphaFoldDB" id="A0A9D1YPP7"/>
<keyword evidence="7 9" id="KW-1133">Transmembrane helix</keyword>
<evidence type="ECO:0000313" key="13">
    <source>
        <dbReference type="Proteomes" id="UP000824007"/>
    </source>
</evidence>
<dbReference type="CDD" id="cd18548">
    <property type="entry name" value="ABC_6TM_Tm287_like"/>
    <property type="match status" value="1"/>
</dbReference>
<evidence type="ECO:0000256" key="4">
    <source>
        <dbReference type="ARBA" id="ARBA00022692"/>
    </source>
</evidence>
<feature type="transmembrane region" description="Helical" evidence="9">
    <location>
        <begin position="12"/>
        <end position="36"/>
    </location>
</feature>
<name>A0A9D1YPP7_9FIRM</name>
<dbReference type="InterPro" id="IPR039421">
    <property type="entry name" value="Type_1_exporter"/>
</dbReference>
<dbReference type="Proteomes" id="UP000824007">
    <property type="component" value="Unassembled WGS sequence"/>
</dbReference>
<dbReference type="PROSITE" id="PS50929">
    <property type="entry name" value="ABC_TM1F"/>
    <property type="match status" value="1"/>
</dbReference>
<keyword evidence="2" id="KW-0813">Transport</keyword>
<feature type="domain" description="ABC transmembrane type-1" evidence="11">
    <location>
        <begin position="16"/>
        <end position="298"/>
    </location>
</feature>
<evidence type="ECO:0000256" key="9">
    <source>
        <dbReference type="SAM" id="Phobius"/>
    </source>
</evidence>
<evidence type="ECO:0000256" key="7">
    <source>
        <dbReference type="ARBA" id="ARBA00022989"/>
    </source>
</evidence>
<dbReference type="SUPFAM" id="SSF90123">
    <property type="entry name" value="ABC transporter transmembrane region"/>
    <property type="match status" value="1"/>
</dbReference>
<keyword evidence="3" id="KW-1003">Cell membrane</keyword>
<accession>A0A9D1YPP7</accession>
<evidence type="ECO:0000256" key="5">
    <source>
        <dbReference type="ARBA" id="ARBA00022741"/>
    </source>
</evidence>
<dbReference type="Pfam" id="PF00664">
    <property type="entry name" value="ABC_membrane"/>
    <property type="match status" value="1"/>
</dbReference>
<evidence type="ECO:0000256" key="1">
    <source>
        <dbReference type="ARBA" id="ARBA00004651"/>
    </source>
</evidence>
<reference evidence="12" key="2">
    <citation type="submission" date="2021-04" db="EMBL/GenBank/DDBJ databases">
        <authorList>
            <person name="Gilroy R."/>
        </authorList>
    </citation>
    <scope>NUCLEOTIDE SEQUENCE</scope>
    <source>
        <strain evidence="12">ChiSxjej3B15-24422</strain>
    </source>
</reference>
<reference evidence="12" key="1">
    <citation type="journal article" date="2021" name="PeerJ">
        <title>Extensive microbial diversity within the chicken gut microbiome revealed by metagenomics and culture.</title>
        <authorList>
            <person name="Gilroy R."/>
            <person name="Ravi A."/>
            <person name="Getino M."/>
            <person name="Pursley I."/>
            <person name="Horton D.L."/>
            <person name="Alikhan N.F."/>
            <person name="Baker D."/>
            <person name="Gharbi K."/>
            <person name="Hall N."/>
            <person name="Watson M."/>
            <person name="Adriaenssens E.M."/>
            <person name="Foster-Nyarko E."/>
            <person name="Jarju S."/>
            <person name="Secka A."/>
            <person name="Antonio M."/>
            <person name="Oren A."/>
            <person name="Chaudhuri R.R."/>
            <person name="La Ragione R."/>
            <person name="Hildebrand F."/>
            <person name="Pallen M.J."/>
        </authorList>
    </citation>
    <scope>NUCLEOTIDE SEQUENCE</scope>
    <source>
        <strain evidence="12">ChiSxjej3B15-24422</strain>
    </source>
</reference>
<dbReference type="PANTHER" id="PTHR43394:SF1">
    <property type="entry name" value="ATP-BINDING CASSETTE SUB-FAMILY B MEMBER 10, MITOCHONDRIAL"/>
    <property type="match status" value="1"/>
</dbReference>
<feature type="transmembrane region" description="Helical" evidence="9">
    <location>
        <begin position="275"/>
        <end position="296"/>
    </location>
</feature>
<evidence type="ECO:0000259" key="11">
    <source>
        <dbReference type="PROSITE" id="PS50929"/>
    </source>
</evidence>
<protein>
    <submittedName>
        <fullName evidence="12">ABC transporter ATP-binding protein/permease</fullName>
    </submittedName>
</protein>
<dbReference type="InterPro" id="IPR011527">
    <property type="entry name" value="ABC1_TM_dom"/>
</dbReference>